<evidence type="ECO:0000313" key="3">
    <source>
        <dbReference type="EMBL" id="XCC62435.1"/>
    </source>
</evidence>
<feature type="compositionally biased region" description="Basic and acidic residues" evidence="1">
    <location>
        <begin position="48"/>
        <end position="64"/>
    </location>
</feature>
<evidence type="ECO:0000256" key="2">
    <source>
        <dbReference type="SAM" id="SignalP"/>
    </source>
</evidence>
<dbReference type="PROSITE" id="PS51257">
    <property type="entry name" value="PROKAR_LIPOPROTEIN"/>
    <property type="match status" value="1"/>
</dbReference>
<organism evidence="3">
    <name type="scientific">Christensenella massiliensis</name>
    <dbReference type="NCBI Taxonomy" id="1805714"/>
    <lineage>
        <taxon>Bacteria</taxon>
        <taxon>Bacillati</taxon>
        <taxon>Bacillota</taxon>
        <taxon>Clostridia</taxon>
        <taxon>Christensenellales</taxon>
        <taxon>Christensenellaceae</taxon>
        <taxon>Christensenella</taxon>
    </lineage>
</organism>
<sequence length="162" mass="17539">MDSKSRTIKMIAIVAAGMLAAGVLCGCAPFNGKAGEMLRAVTSVNQNKRAEESGTEQEKGEAEKFAIGNADSEDSGGWNGEEKLMKRYEPFGVILHKKDGNDWINGKPLARLRDKGHNTVTNGEFIENGAFALVERDADGKIAHVYENDRESFEAACGMKLS</sequence>
<name>A0AAU8A8R3_9FIRM</name>
<proteinExistence type="predicted"/>
<dbReference type="AlphaFoldDB" id="A0AAU8A8R3"/>
<feature type="signal peptide" evidence="2">
    <location>
        <begin position="1"/>
        <end position="20"/>
    </location>
</feature>
<feature type="chain" id="PRO_5043964151" description="Lipoprotein" evidence="2">
    <location>
        <begin position="21"/>
        <end position="162"/>
    </location>
</feature>
<gene>
    <name evidence="3" type="ORF">PUP29_00380</name>
</gene>
<reference evidence="3" key="1">
    <citation type="submission" date="2023-02" db="EMBL/GenBank/DDBJ databases">
        <title>Gut commensal Christensenella minuta modulates host metabolism via a new class of secondary bile acids.</title>
        <authorList>
            <person name="Liu C."/>
        </authorList>
    </citation>
    <scope>NUCLEOTIDE SEQUENCE</scope>
    <source>
        <strain evidence="3">CA70</strain>
    </source>
</reference>
<dbReference type="RefSeq" id="WP_353423546.1">
    <property type="nucleotide sequence ID" value="NZ_CP117826.1"/>
</dbReference>
<accession>A0AAU8A8R3</accession>
<evidence type="ECO:0008006" key="4">
    <source>
        <dbReference type="Google" id="ProtNLM"/>
    </source>
</evidence>
<dbReference type="EMBL" id="CP117826">
    <property type="protein sequence ID" value="XCC62435.1"/>
    <property type="molecule type" value="Genomic_DNA"/>
</dbReference>
<protein>
    <recommendedName>
        <fullName evidence="4">Lipoprotein</fullName>
    </recommendedName>
</protein>
<keyword evidence="2" id="KW-0732">Signal</keyword>
<evidence type="ECO:0000256" key="1">
    <source>
        <dbReference type="SAM" id="MobiDB-lite"/>
    </source>
</evidence>
<feature type="region of interest" description="Disordered" evidence="1">
    <location>
        <begin position="46"/>
        <end position="79"/>
    </location>
</feature>